<proteinExistence type="predicted"/>
<evidence type="ECO:0000256" key="1">
    <source>
        <dbReference type="SAM" id="MobiDB-lite"/>
    </source>
</evidence>
<feature type="compositionally biased region" description="Low complexity" evidence="1">
    <location>
        <begin position="19"/>
        <end position="34"/>
    </location>
</feature>
<dbReference type="AlphaFoldDB" id="A0A8T1RXU7"/>
<feature type="region of interest" description="Disordered" evidence="1">
    <location>
        <begin position="1"/>
        <end position="34"/>
    </location>
</feature>
<comment type="caution">
    <text evidence="2">The sequence shown here is derived from an EMBL/GenBank/DDBJ whole genome shotgun (WGS) entry which is preliminary data.</text>
</comment>
<reference evidence="2 3" key="1">
    <citation type="journal article" date="2020" name="G3 (Bethesda)">
        <title>Draft Genome of the Common Snapping Turtle, Chelydra serpentina, a Model for Phenotypic Plasticity in Reptiles.</title>
        <authorList>
            <person name="Das D."/>
            <person name="Singh S.K."/>
            <person name="Bierstedt J."/>
            <person name="Erickson A."/>
            <person name="Galli G.L.J."/>
            <person name="Crossley D.A. 2nd"/>
            <person name="Rhen T."/>
        </authorList>
    </citation>
    <scope>NUCLEOTIDE SEQUENCE [LARGE SCALE GENOMIC DNA]</scope>
    <source>
        <strain evidence="2">KW</strain>
    </source>
</reference>
<evidence type="ECO:0000313" key="3">
    <source>
        <dbReference type="Proteomes" id="UP000765507"/>
    </source>
</evidence>
<sequence length="108" mass="10376">MLTDGTAAPVGDEEIDSVTPRALPTAEAPAAAGPAPLGLRAVRLFGEAGPGGPGGPGAPDAGDAALDFKLAAAVLRSGGGGGSGSDEDEVSEVRDRWLGPASLRSAAS</sequence>
<accession>A0A8T1RXU7</accession>
<gene>
    <name evidence="2" type="ORF">G0U57_006623</name>
</gene>
<evidence type="ECO:0000313" key="2">
    <source>
        <dbReference type="EMBL" id="KAG6921599.1"/>
    </source>
</evidence>
<dbReference type="EMBL" id="JAHGAV010001913">
    <property type="protein sequence ID" value="KAG6921599.1"/>
    <property type="molecule type" value="Genomic_DNA"/>
</dbReference>
<protein>
    <submittedName>
        <fullName evidence="2">ANKHD1-EIF4EBP3 readthrough</fullName>
    </submittedName>
</protein>
<dbReference type="Proteomes" id="UP000765507">
    <property type="component" value="Unassembled WGS sequence"/>
</dbReference>
<keyword evidence="3" id="KW-1185">Reference proteome</keyword>
<feature type="region of interest" description="Disordered" evidence="1">
    <location>
        <begin position="76"/>
        <end position="108"/>
    </location>
</feature>
<name>A0A8T1RXU7_CHESE</name>
<organism evidence="2 3">
    <name type="scientific">Chelydra serpentina</name>
    <name type="common">Snapping turtle</name>
    <name type="synonym">Testudo serpentina</name>
    <dbReference type="NCBI Taxonomy" id="8475"/>
    <lineage>
        <taxon>Eukaryota</taxon>
        <taxon>Metazoa</taxon>
        <taxon>Chordata</taxon>
        <taxon>Craniata</taxon>
        <taxon>Vertebrata</taxon>
        <taxon>Euteleostomi</taxon>
        <taxon>Archelosauria</taxon>
        <taxon>Testudinata</taxon>
        <taxon>Testudines</taxon>
        <taxon>Cryptodira</taxon>
        <taxon>Durocryptodira</taxon>
        <taxon>Americhelydia</taxon>
        <taxon>Chelydroidea</taxon>
        <taxon>Chelydridae</taxon>
        <taxon>Chelydra</taxon>
    </lineage>
</organism>